<evidence type="ECO:0000256" key="4">
    <source>
        <dbReference type="ARBA" id="ARBA00023054"/>
    </source>
</evidence>
<evidence type="ECO:0000256" key="6">
    <source>
        <dbReference type="ARBA" id="ARBA00023273"/>
    </source>
</evidence>
<comment type="subcellular location">
    <subcellularLocation>
        <location evidence="1">Cell projection</location>
        <location evidence="1">Cilium</location>
    </subcellularLocation>
</comment>
<dbReference type="InterPro" id="IPR038844">
    <property type="entry name" value="CFAP157"/>
</dbReference>
<evidence type="ECO:0000256" key="5">
    <source>
        <dbReference type="ARBA" id="ARBA00023069"/>
    </source>
</evidence>
<dbReference type="OrthoDB" id="421435at2759"/>
<evidence type="ECO:0000256" key="3">
    <source>
        <dbReference type="ARBA" id="ARBA00014087"/>
    </source>
</evidence>
<dbReference type="AlphaFoldDB" id="A0A0V0QIW9"/>
<evidence type="ECO:0000313" key="8">
    <source>
        <dbReference type="EMBL" id="KRX02189.1"/>
    </source>
</evidence>
<keyword evidence="9" id="KW-1185">Reference proteome</keyword>
<evidence type="ECO:0000256" key="2">
    <source>
        <dbReference type="ARBA" id="ARBA00010841"/>
    </source>
</evidence>
<gene>
    <name evidence="8" type="ORF">PPERSA_06384</name>
</gene>
<dbReference type="Proteomes" id="UP000054937">
    <property type="component" value="Unassembled WGS sequence"/>
</dbReference>
<comment type="caution">
    <text evidence="8">The sequence shown here is derived from an EMBL/GenBank/DDBJ whole genome shotgun (WGS) entry which is preliminary data.</text>
</comment>
<feature type="coiled-coil region" evidence="7">
    <location>
        <begin position="45"/>
        <end position="156"/>
    </location>
</feature>
<keyword evidence="5" id="KW-0969">Cilium</keyword>
<evidence type="ECO:0000313" key="9">
    <source>
        <dbReference type="Proteomes" id="UP000054937"/>
    </source>
</evidence>
<dbReference type="OMA" id="YQMTTEL"/>
<organism evidence="8 9">
    <name type="scientific">Pseudocohnilembus persalinus</name>
    <name type="common">Ciliate</name>
    <dbReference type="NCBI Taxonomy" id="266149"/>
    <lineage>
        <taxon>Eukaryota</taxon>
        <taxon>Sar</taxon>
        <taxon>Alveolata</taxon>
        <taxon>Ciliophora</taxon>
        <taxon>Intramacronucleata</taxon>
        <taxon>Oligohymenophorea</taxon>
        <taxon>Scuticociliatia</taxon>
        <taxon>Philasterida</taxon>
        <taxon>Pseudocohnilembidae</taxon>
        <taxon>Pseudocohnilembus</taxon>
    </lineage>
</organism>
<evidence type="ECO:0000256" key="7">
    <source>
        <dbReference type="SAM" id="Coils"/>
    </source>
</evidence>
<dbReference type="GO" id="GO:0008017">
    <property type="term" value="F:microtubule binding"/>
    <property type="evidence" value="ECO:0007669"/>
    <property type="project" value="TreeGrafter"/>
</dbReference>
<proteinExistence type="inferred from homology"/>
<keyword evidence="6" id="KW-0966">Cell projection</keyword>
<dbReference type="PANTHER" id="PTHR31954:SF1">
    <property type="entry name" value="CILIA- AND FLAGELLA-ASSOCIATED PROTEIN 157"/>
    <property type="match status" value="1"/>
</dbReference>
<protein>
    <recommendedName>
        <fullName evidence="3">Cilia- and flagella-associated protein 157</fullName>
    </recommendedName>
</protein>
<dbReference type="PANTHER" id="PTHR31954">
    <property type="entry name" value="CILIA- AND FLAGELLA-ASSOCIATED PROTEIN 157"/>
    <property type="match status" value="1"/>
</dbReference>
<evidence type="ECO:0000256" key="1">
    <source>
        <dbReference type="ARBA" id="ARBA00004138"/>
    </source>
</evidence>
<accession>A0A0V0QIW9</accession>
<dbReference type="InParanoid" id="A0A0V0QIW9"/>
<comment type="similarity">
    <text evidence="2">Belongs to the CFAP157 family.</text>
</comment>
<reference evidence="8 9" key="1">
    <citation type="journal article" date="2015" name="Sci. Rep.">
        <title>Genome of the facultative scuticociliatosis pathogen Pseudocohnilembus persalinus provides insight into its virulence through horizontal gene transfer.</title>
        <authorList>
            <person name="Xiong J."/>
            <person name="Wang G."/>
            <person name="Cheng J."/>
            <person name="Tian M."/>
            <person name="Pan X."/>
            <person name="Warren A."/>
            <person name="Jiang C."/>
            <person name="Yuan D."/>
            <person name="Miao W."/>
        </authorList>
    </citation>
    <scope>NUCLEOTIDE SEQUENCE [LARGE SCALE GENOMIC DNA]</scope>
    <source>
        <strain evidence="8">36N120E</strain>
    </source>
</reference>
<sequence>MNHKIEETKVQLLALKKEQITTTNRLTVLQNHQLTTELEYQSKQTEKLLFRNNKLNEQIASLKRNIEIHKQVEQELAKRSQNAQKQIKTLSQDIKEIEEKNENLKKERDQLLEPEEHEIMQQKQQEEIIEELEKQLETSEKKYAKVTNDLELLRNEQFYLQSKIENSENKSQNFAQILAHCLENLRNNQPGVYDDLAQKDVEINMDFLEKIRQKDVLEWEQDEKETVIFYLINKVKSLITKKTLLEFSHIPEHLEIEIVQQNDTDANQQNQSLNQTQNQSLFQKYNEYTQQQQDNKTNVIKQFKYNPNSNKNSNTFLPKIQSQGSRNNLEDYNNSLNNDSKNKYNINNSSINNNNQSVNSALNRFKGLPIDVSTQIVKGNVREWGKQAMTMPSNNKKAMQVQRRFKMM</sequence>
<dbReference type="GO" id="GO:0036064">
    <property type="term" value="C:ciliary basal body"/>
    <property type="evidence" value="ECO:0007669"/>
    <property type="project" value="TreeGrafter"/>
</dbReference>
<name>A0A0V0QIW9_PSEPJ</name>
<keyword evidence="4 7" id="KW-0175">Coiled coil</keyword>
<dbReference type="EMBL" id="LDAU01000157">
    <property type="protein sequence ID" value="KRX02189.1"/>
    <property type="molecule type" value="Genomic_DNA"/>
</dbReference>